<evidence type="ECO:0000313" key="1">
    <source>
        <dbReference type="EMBL" id="GGZ94164.1"/>
    </source>
</evidence>
<protein>
    <submittedName>
        <fullName evidence="1">Uncharacterized protein</fullName>
    </submittedName>
</protein>
<name>A0A918RDU3_9SPHN</name>
<dbReference type="Proteomes" id="UP000634139">
    <property type="component" value="Unassembled WGS sequence"/>
</dbReference>
<sequence length="125" mass="14198">MNDNKLSRFTKTNFSDNAFPNTLTMKCLSENGISHTIISDTDIKVDHWKNPFFIDVYAGQKEAHIYFAHELFGQKNQEIGALESLASEFTCERYSCNAQIHPNSVVLYFGCGIDLDYFDTDAKIA</sequence>
<dbReference type="RefSeq" id="WP_189539588.1">
    <property type="nucleotide sequence ID" value="NZ_BMZD01000002.1"/>
</dbReference>
<dbReference type="EMBL" id="BMZD01000002">
    <property type="protein sequence ID" value="GGZ94164.1"/>
    <property type="molecule type" value="Genomic_DNA"/>
</dbReference>
<accession>A0A918RDU3</accession>
<proteinExistence type="predicted"/>
<reference evidence="1" key="2">
    <citation type="submission" date="2020-09" db="EMBL/GenBank/DDBJ databases">
        <authorList>
            <person name="Sun Q."/>
            <person name="Kim S."/>
        </authorList>
    </citation>
    <scope>NUCLEOTIDE SEQUENCE</scope>
    <source>
        <strain evidence="1">KCTC 32422</strain>
    </source>
</reference>
<comment type="caution">
    <text evidence="1">The sequence shown here is derived from an EMBL/GenBank/DDBJ whole genome shotgun (WGS) entry which is preliminary data.</text>
</comment>
<organism evidence="1 2">
    <name type="scientific">Novosphingobium arvoryzae</name>
    <dbReference type="NCBI Taxonomy" id="1256514"/>
    <lineage>
        <taxon>Bacteria</taxon>
        <taxon>Pseudomonadati</taxon>
        <taxon>Pseudomonadota</taxon>
        <taxon>Alphaproteobacteria</taxon>
        <taxon>Sphingomonadales</taxon>
        <taxon>Sphingomonadaceae</taxon>
        <taxon>Novosphingobium</taxon>
    </lineage>
</organism>
<evidence type="ECO:0000313" key="2">
    <source>
        <dbReference type="Proteomes" id="UP000634139"/>
    </source>
</evidence>
<keyword evidence="2" id="KW-1185">Reference proteome</keyword>
<gene>
    <name evidence="1" type="ORF">GCM10011617_12810</name>
</gene>
<dbReference type="AlphaFoldDB" id="A0A918RDU3"/>
<reference evidence="1" key="1">
    <citation type="journal article" date="2014" name="Int. J. Syst. Evol. Microbiol.">
        <title>Complete genome sequence of Corynebacterium casei LMG S-19264T (=DSM 44701T), isolated from a smear-ripened cheese.</title>
        <authorList>
            <consortium name="US DOE Joint Genome Institute (JGI-PGF)"/>
            <person name="Walter F."/>
            <person name="Albersmeier A."/>
            <person name="Kalinowski J."/>
            <person name="Ruckert C."/>
        </authorList>
    </citation>
    <scope>NUCLEOTIDE SEQUENCE</scope>
    <source>
        <strain evidence="1">KCTC 32422</strain>
    </source>
</reference>